<reference evidence="9 10" key="1">
    <citation type="submission" date="2017-06" db="EMBL/GenBank/DDBJ databases">
        <title>A platform for efficient transgenesis in Macrostomum lignano, a flatworm model organism for stem cell research.</title>
        <authorList>
            <person name="Berezikov E."/>
        </authorList>
    </citation>
    <scope>NUCLEOTIDE SEQUENCE [LARGE SCALE GENOMIC DNA]</scope>
    <source>
        <strain evidence="9">DV1</strain>
        <tissue evidence="9">Whole organism</tissue>
    </source>
</reference>
<dbReference type="InterPro" id="IPR007213">
    <property type="entry name" value="Ppm1/Ppm2/Tcmp"/>
</dbReference>
<evidence type="ECO:0000256" key="4">
    <source>
        <dbReference type="ARBA" id="ARBA00022603"/>
    </source>
</evidence>
<evidence type="ECO:0000256" key="5">
    <source>
        <dbReference type="ARBA" id="ARBA00022679"/>
    </source>
</evidence>
<organism evidence="9 10">
    <name type="scientific">Macrostomum lignano</name>
    <dbReference type="NCBI Taxonomy" id="282301"/>
    <lineage>
        <taxon>Eukaryota</taxon>
        <taxon>Metazoa</taxon>
        <taxon>Spiralia</taxon>
        <taxon>Lophotrochozoa</taxon>
        <taxon>Platyhelminthes</taxon>
        <taxon>Rhabditophora</taxon>
        <taxon>Macrostomorpha</taxon>
        <taxon>Macrostomida</taxon>
        <taxon>Macrostomidae</taxon>
        <taxon>Macrostomum</taxon>
    </lineage>
</organism>
<accession>A0A267DBF5</accession>
<feature type="binding site" evidence="8">
    <location>
        <position position="60"/>
    </location>
    <ligand>
        <name>S-adenosyl-L-methionine</name>
        <dbReference type="ChEBI" id="CHEBI:59789"/>
    </ligand>
</feature>
<dbReference type="PIRSF" id="PIRSF016305">
    <property type="entry name" value="LCM_mtfrase"/>
    <property type="match status" value="1"/>
</dbReference>
<keyword evidence="4 7" id="KW-0489">Methyltransferase</keyword>
<dbReference type="STRING" id="282301.A0A267DBF5"/>
<evidence type="ECO:0000256" key="7">
    <source>
        <dbReference type="PIRNR" id="PIRNR016305"/>
    </source>
</evidence>
<evidence type="ECO:0000256" key="6">
    <source>
        <dbReference type="ARBA" id="ARBA00022691"/>
    </source>
</evidence>
<evidence type="ECO:0000313" key="9">
    <source>
        <dbReference type="EMBL" id="PAA45994.1"/>
    </source>
</evidence>
<evidence type="ECO:0000256" key="3">
    <source>
        <dbReference type="ARBA" id="ARBA00010703"/>
    </source>
</evidence>
<dbReference type="InterPro" id="IPR016651">
    <property type="entry name" value="LCMT1"/>
</dbReference>
<dbReference type="SUPFAM" id="SSF53335">
    <property type="entry name" value="S-adenosyl-L-methionine-dependent methyltransferases"/>
    <property type="match status" value="1"/>
</dbReference>
<sequence length="329" mass="36065">MSDLVVQQTNDDAAASKRHAVRLGYYEDPFIAAVSRGGGGFAGGGDASKPPEISRGYWARVVALRAILISLLRDVGCRCQVVNLGAGSDTTYMCLCTSWPQADWLPCKWVDADLQDNTSRKVLQVTSNRQLLEAIGGDEVDIVHNRHELHADPYHIVPADLRDPAAVVSTLRSSCGLDADLPTIFLAECVLVYLPVESSEKLLAQLANQFTKSALLHYEQVNLSDRFGEVMLSNFRSRGCDLAGSAACASEDAQRQRLLRAGWPAAAVWTMRRVYAALPQPATARVERIEMLDEREGFDQLLEHYCIAYAASSPFPSEPDLANRLASVR</sequence>
<proteinExistence type="inferred from homology"/>
<dbReference type="GO" id="GO:0018423">
    <property type="term" value="F:protein C-terminal leucine carboxyl O-methyltransferase activity"/>
    <property type="evidence" value="ECO:0007669"/>
    <property type="project" value="UniProtKB-EC"/>
</dbReference>
<evidence type="ECO:0000256" key="8">
    <source>
        <dbReference type="PIRSR" id="PIRSR016305-1"/>
    </source>
</evidence>
<dbReference type="AlphaFoldDB" id="A0A267DBF5"/>
<dbReference type="Gene3D" id="3.40.50.150">
    <property type="entry name" value="Vaccinia Virus protein VP39"/>
    <property type="match status" value="1"/>
</dbReference>
<feature type="binding site" evidence="8">
    <location>
        <position position="188"/>
    </location>
    <ligand>
        <name>S-adenosyl-L-methionine</name>
        <dbReference type="ChEBI" id="CHEBI:59789"/>
    </ligand>
</feature>
<feature type="binding site" evidence="8">
    <location>
        <position position="85"/>
    </location>
    <ligand>
        <name>S-adenosyl-L-methionine</name>
        <dbReference type="ChEBI" id="CHEBI:59789"/>
    </ligand>
</feature>
<protein>
    <recommendedName>
        <fullName evidence="7">Leucine carboxyl methyltransferase 1</fullName>
        <ecNumber evidence="7">2.1.1.233</ecNumber>
    </recommendedName>
</protein>
<dbReference type="Proteomes" id="UP000215902">
    <property type="component" value="Unassembled WGS sequence"/>
</dbReference>
<keyword evidence="10" id="KW-1185">Reference proteome</keyword>
<dbReference type="OrthoDB" id="203237at2759"/>
<dbReference type="Pfam" id="PF04072">
    <property type="entry name" value="LCM"/>
    <property type="match status" value="1"/>
</dbReference>
<comment type="function">
    <text evidence="2 7">Methylates the carboxyl group of the C-terminal leucine residue of protein phosphatase 2A catalytic subunits to form alpha-leucine ester residues.</text>
</comment>
<keyword evidence="5 7" id="KW-0808">Transferase</keyword>
<dbReference type="PANTHER" id="PTHR13600">
    <property type="entry name" value="LEUCINE CARBOXYL METHYLTRANSFERASE"/>
    <property type="match status" value="1"/>
</dbReference>
<dbReference type="EMBL" id="NIVC01005136">
    <property type="protein sequence ID" value="PAA45994.1"/>
    <property type="molecule type" value="Genomic_DNA"/>
</dbReference>
<comment type="similarity">
    <text evidence="3 7">Belongs to the methyltransferase superfamily. LCMT family.</text>
</comment>
<dbReference type="GO" id="GO:0032259">
    <property type="term" value="P:methylation"/>
    <property type="evidence" value="ECO:0007669"/>
    <property type="project" value="UniProtKB-KW"/>
</dbReference>
<feature type="binding site" evidence="8">
    <location>
        <begin position="160"/>
        <end position="161"/>
    </location>
    <ligand>
        <name>S-adenosyl-L-methionine</name>
        <dbReference type="ChEBI" id="CHEBI:59789"/>
    </ligand>
</feature>
<dbReference type="FunFam" id="3.40.50.150:FF:000092">
    <property type="entry name" value="Leucine carboxyl methyltransferase 1"/>
    <property type="match status" value="1"/>
</dbReference>
<comment type="caution">
    <text evidence="9">The sequence shown here is derived from an EMBL/GenBank/DDBJ whole genome shotgun (WGS) entry which is preliminary data.</text>
</comment>
<dbReference type="GO" id="GO:0009966">
    <property type="term" value="P:regulation of signal transduction"/>
    <property type="evidence" value="ECO:0007669"/>
    <property type="project" value="UniProtKB-ARBA"/>
</dbReference>
<evidence type="ECO:0000256" key="2">
    <source>
        <dbReference type="ARBA" id="ARBA00003455"/>
    </source>
</evidence>
<evidence type="ECO:0000256" key="1">
    <source>
        <dbReference type="ARBA" id="ARBA00000724"/>
    </source>
</evidence>
<dbReference type="EC" id="2.1.1.233" evidence="7"/>
<dbReference type="InterPro" id="IPR029063">
    <property type="entry name" value="SAM-dependent_MTases_sf"/>
</dbReference>
<keyword evidence="6 7" id="KW-0949">S-adenosyl-L-methionine</keyword>
<comment type="catalytic activity">
    <reaction evidence="1 7">
        <text>[phosphatase 2A protein]-C-terminal L-leucine + S-adenosyl-L-methionine = [phosphatase 2A protein]-C-terminal L-leucine methyl ester + S-adenosyl-L-homocysteine</text>
        <dbReference type="Rhea" id="RHEA:48544"/>
        <dbReference type="Rhea" id="RHEA-COMP:12134"/>
        <dbReference type="Rhea" id="RHEA-COMP:12135"/>
        <dbReference type="ChEBI" id="CHEBI:57856"/>
        <dbReference type="ChEBI" id="CHEBI:59789"/>
        <dbReference type="ChEBI" id="CHEBI:90516"/>
        <dbReference type="ChEBI" id="CHEBI:90517"/>
        <dbReference type="EC" id="2.1.1.233"/>
    </reaction>
</comment>
<evidence type="ECO:0000313" key="10">
    <source>
        <dbReference type="Proteomes" id="UP000215902"/>
    </source>
</evidence>
<dbReference type="GO" id="GO:0005829">
    <property type="term" value="C:cytosol"/>
    <property type="evidence" value="ECO:0007669"/>
    <property type="project" value="TreeGrafter"/>
</dbReference>
<dbReference type="PANTHER" id="PTHR13600:SF33">
    <property type="entry name" value="LEUCINE CARBOXYL METHYLTRANSFERASE 1"/>
    <property type="match status" value="1"/>
</dbReference>
<gene>
    <name evidence="9" type="ORF">BOX15_Mlig027371g6</name>
</gene>
<name>A0A267DBF5_9PLAT</name>